<dbReference type="Gene3D" id="3.20.80.10">
    <property type="entry name" value="Regulatory factor, effector binding domain"/>
    <property type="match status" value="1"/>
</dbReference>
<dbReference type="SMART" id="SM00871">
    <property type="entry name" value="AraC_E_bind"/>
    <property type="match status" value="1"/>
</dbReference>
<dbReference type="InterPro" id="IPR053182">
    <property type="entry name" value="YobU-like_regulator"/>
</dbReference>
<dbReference type="InterPro" id="IPR011256">
    <property type="entry name" value="Reg_factor_effector_dom_sf"/>
</dbReference>
<sequence>MQYKIINTDTIYIVGLNQTANFTSNGLVTAKLAKSFMPIINLITNRVDQTTISLQNYTNFNLENFSPAIVFEKWIGVQVKDLNTVPDNLQSLTINAGKYLVINFEGTIEDFVSFWQDIHFNWLPNSEFKIDNRPHFERLGPEYNPNQAVNKEEIWIPIK</sequence>
<keyword evidence="3" id="KW-1185">Reference proteome</keyword>
<name>A0ABT4S2V7_9FLAO</name>
<dbReference type="PANTHER" id="PTHR36444:SF2">
    <property type="entry name" value="TRANSCRIPTIONAL REGULATOR PROTEIN YOBU-RELATED"/>
    <property type="match status" value="1"/>
</dbReference>
<dbReference type="PANTHER" id="PTHR36444">
    <property type="entry name" value="TRANSCRIPTIONAL REGULATOR PROTEIN YOBU-RELATED"/>
    <property type="match status" value="1"/>
</dbReference>
<dbReference type="Proteomes" id="UP001149142">
    <property type="component" value="Unassembled WGS sequence"/>
</dbReference>
<evidence type="ECO:0000313" key="2">
    <source>
        <dbReference type="EMBL" id="MDA0178340.1"/>
    </source>
</evidence>
<evidence type="ECO:0000259" key="1">
    <source>
        <dbReference type="SMART" id="SM00871"/>
    </source>
</evidence>
<organism evidence="2 3">
    <name type="scientific">Mesoflavibacter profundi</name>
    <dbReference type="NCBI Taxonomy" id="2708110"/>
    <lineage>
        <taxon>Bacteria</taxon>
        <taxon>Pseudomonadati</taxon>
        <taxon>Bacteroidota</taxon>
        <taxon>Flavobacteriia</taxon>
        <taxon>Flavobacteriales</taxon>
        <taxon>Flavobacteriaceae</taxon>
        <taxon>Mesoflavibacter</taxon>
    </lineage>
</organism>
<proteinExistence type="predicted"/>
<dbReference type="RefSeq" id="WP_106687842.1">
    <property type="nucleotide sequence ID" value="NZ_CAXQEU010000116.1"/>
</dbReference>
<dbReference type="InterPro" id="IPR029442">
    <property type="entry name" value="GyrI-like"/>
</dbReference>
<dbReference type="Pfam" id="PF06445">
    <property type="entry name" value="GyrI-like"/>
    <property type="match status" value="1"/>
</dbReference>
<evidence type="ECO:0000313" key="3">
    <source>
        <dbReference type="Proteomes" id="UP001149142"/>
    </source>
</evidence>
<comment type="caution">
    <text evidence="2">The sequence shown here is derived from an EMBL/GenBank/DDBJ whole genome shotgun (WGS) entry which is preliminary data.</text>
</comment>
<reference evidence="2" key="1">
    <citation type="submission" date="2022-11" db="EMBL/GenBank/DDBJ databases">
        <title>Refractory cell wall polysaccharides provide important carbon source for microbial heterotrophs in the hadal ocean.</title>
        <authorList>
            <person name="Zhu X."/>
        </authorList>
    </citation>
    <scope>NUCLEOTIDE SEQUENCE</scope>
    <source>
        <strain evidence="2">MTRN7</strain>
    </source>
</reference>
<dbReference type="InterPro" id="IPR010499">
    <property type="entry name" value="AraC_E-bd"/>
</dbReference>
<protein>
    <submittedName>
        <fullName evidence="2">GyrI-like domain-containing protein</fullName>
    </submittedName>
</protein>
<dbReference type="SUPFAM" id="SSF55136">
    <property type="entry name" value="Probable bacterial effector-binding domain"/>
    <property type="match status" value="1"/>
</dbReference>
<dbReference type="EMBL" id="JAPFGC010000002">
    <property type="protein sequence ID" value="MDA0178340.1"/>
    <property type="molecule type" value="Genomic_DNA"/>
</dbReference>
<accession>A0ABT4S2V7</accession>
<feature type="domain" description="AraC effector-binding" evidence="1">
    <location>
        <begin position="1"/>
        <end position="159"/>
    </location>
</feature>
<gene>
    <name evidence="2" type="ORF">OOZ35_12625</name>
</gene>